<name>A0A1V5ZJV2_9BACT</name>
<dbReference type="PROSITE" id="PS51257">
    <property type="entry name" value="PROKAR_LIPOPROTEIN"/>
    <property type="match status" value="1"/>
</dbReference>
<organism evidence="2">
    <name type="scientific">candidate division CPR1 bacterium ADurb.Bin160</name>
    <dbReference type="NCBI Taxonomy" id="1852826"/>
    <lineage>
        <taxon>Bacteria</taxon>
        <taxon>candidate division CPR1</taxon>
    </lineage>
</organism>
<feature type="chain" id="PRO_5012551063" description="Lipoprotein" evidence="1">
    <location>
        <begin position="23"/>
        <end position="241"/>
    </location>
</feature>
<evidence type="ECO:0000313" key="2">
    <source>
        <dbReference type="EMBL" id="OQB40362.1"/>
    </source>
</evidence>
<accession>A0A1V5ZJV2</accession>
<dbReference type="SUPFAM" id="SSF55486">
    <property type="entry name" value="Metalloproteases ('zincins'), catalytic domain"/>
    <property type="match status" value="1"/>
</dbReference>
<evidence type="ECO:0000256" key="1">
    <source>
        <dbReference type="SAM" id="SignalP"/>
    </source>
</evidence>
<gene>
    <name evidence="2" type="ORF">BWY04_01369</name>
</gene>
<feature type="signal peptide" evidence="1">
    <location>
        <begin position="1"/>
        <end position="22"/>
    </location>
</feature>
<keyword evidence="1" id="KW-0732">Signal</keyword>
<dbReference type="EMBL" id="MWDB01000047">
    <property type="protein sequence ID" value="OQB40362.1"/>
    <property type="molecule type" value="Genomic_DNA"/>
</dbReference>
<dbReference type="AlphaFoldDB" id="A0A1V5ZJV2"/>
<comment type="caution">
    <text evidence="2">The sequence shown here is derived from an EMBL/GenBank/DDBJ whole genome shotgun (WGS) entry which is preliminary data.</text>
</comment>
<evidence type="ECO:0008006" key="3">
    <source>
        <dbReference type="Google" id="ProtNLM"/>
    </source>
</evidence>
<dbReference type="Proteomes" id="UP000485621">
    <property type="component" value="Unassembled WGS sequence"/>
</dbReference>
<sequence length="241" mass="28691">MIKNNPILKMACIFFISLFLFGCCTTVKNKLNDPVFQTENQPIRTLSIFAYKNNNISDTEIISIVSETSRYLEKQIGVRLEVKKILFSKTEYTFDYEKLLIDLYNEYVEHLNAYENGNDNYDLIVYFHILDPMQFAKEESIKTMMIPVWEGIIDDYYRRYMALKHKDPWILLHEIFHCFILTHDHSDCGIMFPLQGQIFPFLTNLKFRSYYLGNDDRKEALKNKFRNFNNLEKVGCKSEYP</sequence>
<reference evidence="2" key="1">
    <citation type="submission" date="2017-02" db="EMBL/GenBank/DDBJ databases">
        <title>Delving into the versatile metabolic prowess of the omnipresent phylum Bacteroidetes.</title>
        <authorList>
            <person name="Nobu M.K."/>
            <person name="Mei R."/>
            <person name="Narihiro T."/>
            <person name="Kuroda K."/>
            <person name="Liu W.-T."/>
        </authorList>
    </citation>
    <scope>NUCLEOTIDE SEQUENCE</scope>
    <source>
        <strain evidence="2">ADurb.Bin160</strain>
    </source>
</reference>
<proteinExistence type="predicted"/>
<protein>
    <recommendedName>
        <fullName evidence="3">Lipoprotein</fullName>
    </recommendedName>
</protein>